<keyword evidence="5" id="KW-0255">Endonuclease</keyword>
<dbReference type="CDD" id="cd17281">
    <property type="entry name" value="RMtype1_S_HpyAXIII_TRD1-CR1_like"/>
    <property type="match status" value="1"/>
</dbReference>
<dbReference type="GO" id="GO:0003677">
    <property type="term" value="F:DNA binding"/>
    <property type="evidence" value="ECO:0007669"/>
    <property type="project" value="UniProtKB-KW"/>
</dbReference>
<comment type="similarity">
    <text evidence="1">Belongs to the type-I restriction system S methylase family.</text>
</comment>
<dbReference type="AlphaFoldDB" id="A0AAX1BKR9"/>
<feature type="domain" description="Type I restriction modification DNA specificity" evidence="4">
    <location>
        <begin position="20"/>
        <end position="195"/>
    </location>
</feature>
<dbReference type="InterPro" id="IPR000055">
    <property type="entry name" value="Restrct_endonuc_typeI_TRD"/>
</dbReference>
<dbReference type="PANTHER" id="PTHR43140">
    <property type="entry name" value="TYPE-1 RESTRICTION ENZYME ECOKI SPECIFICITY PROTEIN"/>
    <property type="match status" value="1"/>
</dbReference>
<dbReference type="PANTHER" id="PTHR43140:SF1">
    <property type="entry name" value="TYPE I RESTRICTION ENZYME ECOKI SPECIFICITY SUBUNIT"/>
    <property type="match status" value="1"/>
</dbReference>
<evidence type="ECO:0000256" key="2">
    <source>
        <dbReference type="ARBA" id="ARBA00022747"/>
    </source>
</evidence>
<evidence type="ECO:0000256" key="1">
    <source>
        <dbReference type="ARBA" id="ARBA00010923"/>
    </source>
</evidence>
<dbReference type="GO" id="GO:0004519">
    <property type="term" value="F:endonuclease activity"/>
    <property type="evidence" value="ECO:0007669"/>
    <property type="project" value="UniProtKB-KW"/>
</dbReference>
<sequence>MSELSYLEKLLDGAEVEWLTAAEIFNIKNGYTPSKAKKEFWEDGNIPWFRLEDIRTNGRELNDSIMHVNQAGVKGNLFPKDSIFMSTTATIGEFALVKIPHLTNQQITNFSLTSRFKGIIDIRYLFHRFHHFGEWCKENANKSGGLSIIGIKKLSSYKFPIPCPDNPEKSLAIQSEIVRVLDKFTALTAELTAELTARKKQYNYYRDQLLSFDEEQEKPIYLEKLLDGVEVEWLPLGVLGELVRGNGLPKTDFTEAGIPAIHYGQIYTFYGLSTETTKSFVSQDTAKKLKKVNTGDVVITNTSENLDDVGKALVYLGKEQAVTGGHATIFKPNKGIIGKYFAYFTQTNSFFNEKRKYSKGTKVIDVSASDMAKITIPIPCPNNPEKSLAIQSAIVRILDKFDTLTNSITEGLPREIELRQKQYEYYRDLLFSFPKPETVSN</sequence>
<gene>
    <name evidence="5" type="ORF">CP554_26615</name>
</gene>
<evidence type="ECO:0000259" key="4">
    <source>
        <dbReference type="Pfam" id="PF01420"/>
    </source>
</evidence>
<dbReference type="Gene3D" id="3.90.220.20">
    <property type="entry name" value="DNA methylase specificity domains"/>
    <property type="match status" value="2"/>
</dbReference>
<evidence type="ECO:0000313" key="6">
    <source>
        <dbReference type="Proteomes" id="UP000245817"/>
    </source>
</evidence>
<dbReference type="SUPFAM" id="SSF116734">
    <property type="entry name" value="DNA methylase specificity domain"/>
    <property type="match status" value="2"/>
</dbReference>
<dbReference type="Proteomes" id="UP000245817">
    <property type="component" value="Unassembled WGS sequence"/>
</dbReference>
<dbReference type="InterPro" id="IPR051212">
    <property type="entry name" value="Type-I_RE_S_subunit"/>
</dbReference>
<reference evidence="5 6" key="1">
    <citation type="submission" date="2017-09" db="EMBL/GenBank/DDBJ databases">
        <title>Molecular Epidemiology of Livestock-Associated Methicillin Resistant Staphylococcus aureus (LA-MRSA) and Extended-Spectrum Beta-Lactamase (ESBL)-Producing Enterobacteriaceae in Pigs and Exposed Workers in Cameroon and South Africa.</title>
        <authorList>
            <person name="Founou L."/>
            <person name="Founou R.C."/>
            <person name="Allam M."/>
            <person name="Ismail A."/>
            <person name="Essack S.Y."/>
        </authorList>
    </citation>
    <scope>NUCLEOTIDE SEQUENCE [LARGE SCALE GENOMIC DNA]</scope>
    <source>
        <strain evidence="5 6">HH516E4IA</strain>
    </source>
</reference>
<dbReference type="Pfam" id="PF01420">
    <property type="entry name" value="Methylase_S"/>
    <property type="match status" value="2"/>
</dbReference>
<dbReference type="InterPro" id="IPR044946">
    <property type="entry name" value="Restrct_endonuc_typeI_TRD_sf"/>
</dbReference>
<accession>A0AAX1BKR9</accession>
<keyword evidence="5" id="KW-0540">Nuclease</keyword>
<keyword evidence="5" id="KW-0378">Hydrolase</keyword>
<keyword evidence="3" id="KW-0238">DNA-binding</keyword>
<dbReference type="CDD" id="cd17268">
    <property type="entry name" value="RMtype1_S_Ara36733I_TRD1-CR1_like"/>
    <property type="match status" value="1"/>
</dbReference>
<dbReference type="RefSeq" id="WP_017901385.1">
    <property type="nucleotide sequence ID" value="NZ_CAAGUX010000014.1"/>
</dbReference>
<protein>
    <submittedName>
        <fullName evidence="5">Restriction endonuclease subunit S</fullName>
    </submittedName>
</protein>
<evidence type="ECO:0000256" key="3">
    <source>
        <dbReference type="ARBA" id="ARBA00023125"/>
    </source>
</evidence>
<proteinExistence type="inferred from homology"/>
<feature type="domain" description="Type I restriction modification DNA specificity" evidence="4">
    <location>
        <begin position="268"/>
        <end position="417"/>
    </location>
</feature>
<organism evidence="5 6">
    <name type="scientific">Klebsiella pneumoniae</name>
    <dbReference type="NCBI Taxonomy" id="573"/>
    <lineage>
        <taxon>Bacteria</taxon>
        <taxon>Pseudomonadati</taxon>
        <taxon>Pseudomonadota</taxon>
        <taxon>Gammaproteobacteria</taxon>
        <taxon>Enterobacterales</taxon>
        <taxon>Enterobacteriaceae</taxon>
        <taxon>Klebsiella/Raoultella group</taxon>
        <taxon>Klebsiella</taxon>
        <taxon>Klebsiella pneumoniae complex</taxon>
    </lineage>
</organism>
<dbReference type="EMBL" id="PCFF01000065">
    <property type="protein sequence ID" value="PVU58114.1"/>
    <property type="molecule type" value="Genomic_DNA"/>
</dbReference>
<dbReference type="GO" id="GO:0009307">
    <property type="term" value="P:DNA restriction-modification system"/>
    <property type="evidence" value="ECO:0007669"/>
    <property type="project" value="UniProtKB-KW"/>
</dbReference>
<name>A0AAX1BKR9_KLEPN</name>
<evidence type="ECO:0000313" key="5">
    <source>
        <dbReference type="EMBL" id="PVU58114.1"/>
    </source>
</evidence>
<keyword evidence="2" id="KW-0680">Restriction system</keyword>
<comment type="caution">
    <text evidence="5">The sequence shown here is derived from an EMBL/GenBank/DDBJ whole genome shotgun (WGS) entry which is preliminary data.</text>
</comment>